<dbReference type="AlphaFoldDB" id="A0ABD3J060"/>
<dbReference type="PANTHER" id="PTHR13620">
    <property type="entry name" value="3-5 EXONUCLEASE"/>
    <property type="match status" value="1"/>
</dbReference>
<evidence type="ECO:0000256" key="2">
    <source>
        <dbReference type="ARBA" id="ARBA00022801"/>
    </source>
</evidence>
<feature type="domain" description="3'-5' exonuclease" evidence="3">
    <location>
        <begin position="22"/>
        <end position="200"/>
    </location>
</feature>
<keyword evidence="1" id="KW-0540">Nuclease</keyword>
<dbReference type="Pfam" id="PF01612">
    <property type="entry name" value="DNA_pol_A_exo1"/>
    <property type="match status" value="1"/>
</dbReference>
<reference evidence="4 5" key="1">
    <citation type="submission" date="2024-11" db="EMBL/GenBank/DDBJ databases">
        <title>Chromosome-level genome assembly of Eucalyptus globulus Labill. provides insights into its genome evolution.</title>
        <authorList>
            <person name="Li X."/>
        </authorList>
    </citation>
    <scope>NUCLEOTIDE SEQUENCE [LARGE SCALE GENOMIC DNA]</scope>
    <source>
        <strain evidence="4">CL2024</strain>
        <tissue evidence="4">Fresh tender leaves</tissue>
    </source>
</reference>
<sequence>MLSVHTILFYEDEIKAWVTDEPAVVSRWIREVKHFHHRKLRRLIIGLDIEWCLSSESNSNFPQVATLQLCVGHKCLIFQLLHARYIPKSLFMFLANMNYTFVGVGVDEDARKLTKDYGLDVSCSVDIRGLAMNRLRNDLWGYKSLKKLFKEILHKELEKPKEITLSKWDNKVLTHRQIEYGCLDAFASFELGRVLRASSVNRVFDGWCVRIDENFLFEKDIYP</sequence>
<evidence type="ECO:0000259" key="3">
    <source>
        <dbReference type="SMART" id="SM00474"/>
    </source>
</evidence>
<dbReference type="SMART" id="SM00474">
    <property type="entry name" value="35EXOc"/>
    <property type="match status" value="1"/>
</dbReference>
<keyword evidence="5" id="KW-1185">Reference proteome</keyword>
<gene>
    <name evidence="4" type="ORF">ACJRO7_003826</name>
</gene>
<protein>
    <recommendedName>
        <fullName evidence="3">3'-5' exonuclease domain-containing protein</fullName>
    </recommendedName>
</protein>
<organism evidence="4 5">
    <name type="scientific">Eucalyptus globulus</name>
    <name type="common">Tasmanian blue gum</name>
    <dbReference type="NCBI Taxonomy" id="34317"/>
    <lineage>
        <taxon>Eukaryota</taxon>
        <taxon>Viridiplantae</taxon>
        <taxon>Streptophyta</taxon>
        <taxon>Embryophyta</taxon>
        <taxon>Tracheophyta</taxon>
        <taxon>Spermatophyta</taxon>
        <taxon>Magnoliopsida</taxon>
        <taxon>eudicotyledons</taxon>
        <taxon>Gunneridae</taxon>
        <taxon>Pentapetalae</taxon>
        <taxon>rosids</taxon>
        <taxon>malvids</taxon>
        <taxon>Myrtales</taxon>
        <taxon>Myrtaceae</taxon>
        <taxon>Myrtoideae</taxon>
        <taxon>Eucalypteae</taxon>
        <taxon>Eucalyptus</taxon>
    </lineage>
</organism>
<dbReference type="Gene3D" id="3.30.420.10">
    <property type="entry name" value="Ribonuclease H-like superfamily/Ribonuclease H"/>
    <property type="match status" value="1"/>
</dbReference>
<dbReference type="PANTHER" id="PTHR13620:SF105">
    <property type="entry name" value="OS01G0737700 PROTEIN"/>
    <property type="match status" value="1"/>
</dbReference>
<dbReference type="SUPFAM" id="SSF53098">
    <property type="entry name" value="Ribonuclease H-like"/>
    <property type="match status" value="1"/>
</dbReference>
<evidence type="ECO:0000313" key="4">
    <source>
        <dbReference type="EMBL" id="KAL3718778.1"/>
    </source>
</evidence>
<dbReference type="InterPro" id="IPR002562">
    <property type="entry name" value="3'-5'_exonuclease_dom"/>
</dbReference>
<evidence type="ECO:0000313" key="5">
    <source>
        <dbReference type="Proteomes" id="UP001634007"/>
    </source>
</evidence>
<comment type="caution">
    <text evidence="4">The sequence shown here is derived from an EMBL/GenBank/DDBJ whole genome shotgun (WGS) entry which is preliminary data.</text>
</comment>
<dbReference type="GO" id="GO:0008408">
    <property type="term" value="F:3'-5' exonuclease activity"/>
    <property type="evidence" value="ECO:0007669"/>
    <property type="project" value="UniProtKB-ARBA"/>
</dbReference>
<name>A0ABD3J060_EUCGL</name>
<dbReference type="CDD" id="cd06141">
    <property type="entry name" value="WRN_exo"/>
    <property type="match status" value="1"/>
</dbReference>
<dbReference type="EMBL" id="JBJKBG010000010">
    <property type="protein sequence ID" value="KAL3718778.1"/>
    <property type="molecule type" value="Genomic_DNA"/>
</dbReference>
<dbReference type="InterPro" id="IPR051132">
    <property type="entry name" value="3-5_Exonuclease_domain"/>
</dbReference>
<dbReference type="InterPro" id="IPR012337">
    <property type="entry name" value="RNaseH-like_sf"/>
</dbReference>
<dbReference type="FunFam" id="3.30.420.10:FF:000054">
    <property type="entry name" value="Werner Syndrome-like exonuclease"/>
    <property type="match status" value="1"/>
</dbReference>
<accession>A0ABD3J060</accession>
<dbReference type="InterPro" id="IPR036397">
    <property type="entry name" value="RNaseH_sf"/>
</dbReference>
<evidence type="ECO:0000256" key="1">
    <source>
        <dbReference type="ARBA" id="ARBA00022722"/>
    </source>
</evidence>
<dbReference type="Proteomes" id="UP001634007">
    <property type="component" value="Unassembled WGS sequence"/>
</dbReference>
<proteinExistence type="predicted"/>
<keyword evidence="2" id="KW-0378">Hydrolase</keyword>